<reference evidence="9 10" key="1">
    <citation type="submission" date="2016-11" db="EMBL/GenBank/DDBJ databases">
        <title>Genomic analysis of Caldithrix abyssi and proposal of a novel bacterial phylum Caldithrichaeota.</title>
        <authorList>
            <person name="Kublanov I."/>
            <person name="Sigalova O."/>
            <person name="Gavrilov S."/>
            <person name="Lebedinsky A."/>
            <person name="Ivanova N."/>
            <person name="Daum C."/>
            <person name="Reddy T."/>
            <person name="Klenk H.P."/>
            <person name="Goker M."/>
            <person name="Reva O."/>
            <person name="Miroshnichenko M."/>
            <person name="Kyprides N."/>
            <person name="Woyke T."/>
            <person name="Gelfand M."/>
        </authorList>
    </citation>
    <scope>NUCLEOTIDE SEQUENCE [LARGE SCALE GENOMIC DNA]</scope>
    <source>
        <strain evidence="9 10">LF13</strain>
    </source>
</reference>
<dbReference type="Proteomes" id="UP000183868">
    <property type="component" value="Chromosome"/>
</dbReference>
<dbReference type="AlphaFoldDB" id="A0A1J1CA70"/>
<dbReference type="InterPro" id="IPR017896">
    <property type="entry name" value="4Fe4S_Fe-S-bd"/>
</dbReference>
<dbReference type="GO" id="GO:0046872">
    <property type="term" value="F:metal ion binding"/>
    <property type="evidence" value="ECO:0007669"/>
    <property type="project" value="UniProtKB-KW"/>
</dbReference>
<feature type="domain" description="4Fe-4S ferredoxin-type" evidence="8">
    <location>
        <begin position="140"/>
        <end position="172"/>
    </location>
</feature>
<proteinExistence type="predicted"/>
<keyword evidence="7" id="KW-0812">Transmembrane</keyword>
<feature type="transmembrane region" description="Helical" evidence="7">
    <location>
        <begin position="132"/>
        <end position="156"/>
    </location>
</feature>
<protein>
    <submittedName>
        <fullName evidence="9">Ferredoxin-type protein NapH</fullName>
    </submittedName>
</protein>
<organism evidence="9 10">
    <name type="scientific">Caldithrix abyssi DSM 13497</name>
    <dbReference type="NCBI Taxonomy" id="880073"/>
    <lineage>
        <taxon>Bacteria</taxon>
        <taxon>Pseudomonadati</taxon>
        <taxon>Calditrichota</taxon>
        <taxon>Calditrichia</taxon>
        <taxon>Calditrichales</taxon>
        <taxon>Calditrichaceae</taxon>
        <taxon>Caldithrix</taxon>
    </lineage>
</organism>
<feature type="domain" description="4Fe-4S ferredoxin-type" evidence="8">
    <location>
        <begin position="47"/>
        <end position="86"/>
    </location>
</feature>
<keyword evidence="3" id="KW-0479">Metal-binding</keyword>
<keyword evidence="2" id="KW-0004">4Fe-4S</keyword>
<dbReference type="EMBL" id="CP018099">
    <property type="protein sequence ID" value="APF19308.1"/>
    <property type="molecule type" value="Genomic_DNA"/>
</dbReference>
<keyword evidence="6" id="KW-0411">Iron-sulfur</keyword>
<keyword evidence="7" id="KW-0472">Membrane</keyword>
<dbReference type="KEGG" id="caby:Cabys_2559"/>
<evidence type="ECO:0000256" key="3">
    <source>
        <dbReference type="ARBA" id="ARBA00022723"/>
    </source>
</evidence>
<evidence type="ECO:0000256" key="4">
    <source>
        <dbReference type="ARBA" id="ARBA00022982"/>
    </source>
</evidence>
<dbReference type="GO" id="GO:0051539">
    <property type="term" value="F:4 iron, 4 sulfur cluster binding"/>
    <property type="evidence" value="ECO:0007669"/>
    <property type="project" value="UniProtKB-KW"/>
</dbReference>
<evidence type="ECO:0000259" key="8">
    <source>
        <dbReference type="Pfam" id="PF12801"/>
    </source>
</evidence>
<dbReference type="SUPFAM" id="SSF54862">
    <property type="entry name" value="4Fe-4S ferredoxins"/>
    <property type="match status" value="1"/>
</dbReference>
<keyword evidence="4" id="KW-0249">Electron transport</keyword>
<dbReference type="Pfam" id="PF12801">
    <property type="entry name" value="Fer4_5"/>
    <property type="match status" value="2"/>
</dbReference>
<evidence type="ECO:0000313" key="9">
    <source>
        <dbReference type="EMBL" id="APF19308.1"/>
    </source>
</evidence>
<feature type="transmembrane region" description="Helical" evidence="7">
    <location>
        <begin position="47"/>
        <end position="76"/>
    </location>
</feature>
<dbReference type="InterPro" id="IPR051684">
    <property type="entry name" value="Electron_Trans/Redox"/>
</dbReference>
<gene>
    <name evidence="9" type="ORF">Cabys_2559</name>
</gene>
<accession>A0A1J1CA70</accession>
<dbReference type="PANTHER" id="PTHR30176:SF3">
    <property type="entry name" value="FERREDOXIN-TYPE PROTEIN NAPH"/>
    <property type="match status" value="1"/>
</dbReference>
<evidence type="ECO:0000256" key="2">
    <source>
        <dbReference type="ARBA" id="ARBA00022485"/>
    </source>
</evidence>
<keyword evidence="1" id="KW-0813">Transport</keyword>
<evidence type="ECO:0000313" key="10">
    <source>
        <dbReference type="Proteomes" id="UP000183868"/>
    </source>
</evidence>
<keyword evidence="7" id="KW-1133">Transmembrane helix</keyword>
<evidence type="ECO:0000256" key="1">
    <source>
        <dbReference type="ARBA" id="ARBA00022448"/>
    </source>
</evidence>
<evidence type="ECO:0000256" key="5">
    <source>
        <dbReference type="ARBA" id="ARBA00023004"/>
    </source>
</evidence>
<dbReference type="PANTHER" id="PTHR30176">
    <property type="entry name" value="FERREDOXIN-TYPE PROTEIN NAPH"/>
    <property type="match status" value="1"/>
</dbReference>
<keyword evidence="5" id="KW-0408">Iron</keyword>
<feature type="transmembrane region" description="Helical" evidence="7">
    <location>
        <begin position="97"/>
        <end position="120"/>
    </location>
</feature>
<sequence>MIPILNVLKITFVTGNYYSLRIWKIEFVDPLFALQDFLLTLSLNRTLLLGLIIPVGIAFFAGKIFCSFICPYNLLAEWLRKIFPGKGRVYPVHSRRYWGILVGWLILAALAGFPILYFVSMPGQIGVFFSDLIFLKMVGTESLIIVVLLALDVVVFNRIWCRELCPVGALLQRFHYKKGLIVSYSEMDCVCSMNETESPCVMRCPIHINPKSNKIYPSCFNCGECVKECYFYGEALKMNFMNLTANLTPRYQLRKEEPIKKEEM</sequence>
<evidence type="ECO:0000256" key="6">
    <source>
        <dbReference type="ARBA" id="ARBA00023014"/>
    </source>
</evidence>
<name>A0A1J1CA70_CALAY</name>
<dbReference type="GO" id="GO:0005886">
    <property type="term" value="C:plasma membrane"/>
    <property type="evidence" value="ECO:0007669"/>
    <property type="project" value="TreeGrafter"/>
</dbReference>
<evidence type="ECO:0000256" key="7">
    <source>
        <dbReference type="SAM" id="Phobius"/>
    </source>
</evidence>